<dbReference type="InterPro" id="IPR032675">
    <property type="entry name" value="LRR_dom_sf"/>
</dbReference>
<dbReference type="InterPro" id="IPR003591">
    <property type="entry name" value="Leu-rich_rpt_typical-subtyp"/>
</dbReference>
<feature type="compositionally biased region" description="Basic and acidic residues" evidence="3">
    <location>
        <begin position="539"/>
        <end position="551"/>
    </location>
</feature>
<dbReference type="SUPFAM" id="SSF52047">
    <property type="entry name" value="RNI-like"/>
    <property type="match status" value="1"/>
</dbReference>
<feature type="compositionally biased region" description="Basic and acidic residues" evidence="3">
    <location>
        <begin position="694"/>
        <end position="741"/>
    </location>
</feature>
<name>A0A077R6A7_9BASI</name>
<evidence type="ECO:0000313" key="4">
    <source>
        <dbReference type="EMBL" id="CDI52629.1"/>
    </source>
</evidence>
<sequence>MASSLSASSFKGPIKSERNRAAATSGSISAGPASSTSSAFHKKRAQGRPSFDPNDSASDSNKWRRRGQESALSAQRSGRERGTPAHKGQAASQPSIQEDAEEQSSEEGDNTNQSDDDIDVRSKTSLSLAGHELPTLSALVDTLSQFRYLQRLDLSSISPSEASPSGLSNLTWLAKAVFRSKASDKGKSRAFGDNLTWLNLGCNSKLTSEACIGLEALEELCVLNLSHCALTTVPPSINPLRNLKALMLNNNSIIGLPKTFPHLPELNSLILSHNEIESLPASFPASLPALKKLSLGHNKLSGPDSLPDFSLCLSLREVRLNDNPDLGVLPAHVKKWGKGADGKTAPGLELLEVKGCGLNTWESLSSLVEKEDEKEIQPRLRRKGLTQLLLKGNRVAELEDYRKRILSVHPTLRVLDNERLQPRVKSAEKEVQEAEDDKPGKKAKGRKQQERPQRDRWDVEANGSDVNKDEDDDEAAQMAAEMRALRRGGGKPAPSQRRQKAESEENSDKEDNDDDDDDEAAAAMAAEMRALRRGAADPLKNRSSSDKKGADKTQCNGKNQDKFVGKKADKSTSKNVKAESKQVKKFKDYAPATTQGDDNRSKPKHKRGTRSGKKVNKDDLSYSTSDPKVSSNNTSNAERGSGNAFFETVDEAAEKARLAPIYELSKKRAKIASGRTEVAEGVLEDATSTLSKARQRESKGRMELEMDHDHDNAARTEVKRVKGSGKKGDKGQGEKEREDKVVVNTSVAGIVDLRKQAKGKDGKKRKADDKQSDAGKKKAKASLPFMPANARVEDGVGTGADAWGHGGAWA</sequence>
<evidence type="ECO:0000256" key="3">
    <source>
        <dbReference type="SAM" id="MobiDB-lite"/>
    </source>
</evidence>
<dbReference type="PROSITE" id="PS51450">
    <property type="entry name" value="LRR"/>
    <property type="match status" value="1"/>
</dbReference>
<evidence type="ECO:0000256" key="2">
    <source>
        <dbReference type="ARBA" id="ARBA00022737"/>
    </source>
</evidence>
<dbReference type="Gene3D" id="3.80.10.10">
    <property type="entry name" value="Ribonuclease Inhibitor"/>
    <property type="match status" value="3"/>
</dbReference>
<feature type="compositionally biased region" description="Basic and acidic residues" evidence="3">
    <location>
        <begin position="752"/>
        <end position="776"/>
    </location>
</feature>
<keyword evidence="2" id="KW-0677">Repeat</keyword>
<protein>
    <submittedName>
        <fullName evidence="4">Adenylate cyclase</fullName>
    </submittedName>
</protein>
<feature type="compositionally biased region" description="Basic and acidic residues" evidence="3">
    <location>
        <begin position="447"/>
        <end position="459"/>
    </location>
</feature>
<feature type="compositionally biased region" description="Low complexity" evidence="3">
    <location>
        <begin position="21"/>
        <end position="39"/>
    </location>
</feature>
<dbReference type="AlphaFoldDB" id="A0A077R6A7"/>
<feature type="region of interest" description="Disordered" evidence="3">
    <location>
        <begin position="1"/>
        <end position="118"/>
    </location>
</feature>
<dbReference type="Pfam" id="PF13855">
    <property type="entry name" value="LRR_8"/>
    <property type="match status" value="1"/>
</dbReference>
<feature type="compositionally biased region" description="Basic and acidic residues" evidence="3">
    <location>
        <begin position="419"/>
        <end position="440"/>
    </location>
</feature>
<feature type="region of interest" description="Disordered" evidence="3">
    <location>
        <begin position="685"/>
        <end position="810"/>
    </location>
</feature>
<feature type="compositionally biased region" description="Acidic residues" evidence="3">
    <location>
        <begin position="98"/>
        <end position="118"/>
    </location>
</feature>
<dbReference type="GO" id="GO:0005737">
    <property type="term" value="C:cytoplasm"/>
    <property type="evidence" value="ECO:0007669"/>
    <property type="project" value="TreeGrafter"/>
</dbReference>
<feature type="compositionally biased region" description="Basic and acidic residues" evidence="3">
    <location>
        <begin position="559"/>
        <end position="588"/>
    </location>
</feature>
<reference evidence="4" key="1">
    <citation type="journal article" date="2014" name="Genome Biol. Evol.">
        <title>Gene Loss Rather Than Gene Gain Is Associated with a Host Jump from Monocots to Dicots in the Smut Fungus Melanopsichium pennsylvanicum.</title>
        <authorList>
            <person name="Sharma R."/>
            <person name="Mishra B."/>
            <person name="Runge F."/>
            <person name="Thines M."/>
        </authorList>
    </citation>
    <scope>NUCLEOTIDE SEQUENCE</scope>
    <source>
        <strain evidence="4">4</strain>
    </source>
</reference>
<dbReference type="EMBL" id="HG529546">
    <property type="protein sequence ID" value="CDI52629.1"/>
    <property type="molecule type" value="Genomic_DNA"/>
</dbReference>
<dbReference type="SMART" id="SM00369">
    <property type="entry name" value="LRR_TYP"/>
    <property type="match status" value="4"/>
</dbReference>
<keyword evidence="1" id="KW-0433">Leucine-rich repeat</keyword>
<feature type="compositionally biased region" description="Acidic residues" evidence="3">
    <location>
        <begin position="504"/>
        <end position="520"/>
    </location>
</feature>
<dbReference type="PANTHER" id="PTHR48051">
    <property type="match status" value="1"/>
</dbReference>
<feature type="region of interest" description="Disordered" evidence="3">
    <location>
        <begin position="419"/>
        <end position="642"/>
    </location>
</feature>
<evidence type="ECO:0000256" key="1">
    <source>
        <dbReference type="ARBA" id="ARBA00022614"/>
    </source>
</evidence>
<feature type="compositionally biased region" description="Polar residues" evidence="3">
    <location>
        <begin position="621"/>
        <end position="638"/>
    </location>
</feature>
<dbReference type="InterPro" id="IPR050216">
    <property type="entry name" value="LRR_domain-containing"/>
</dbReference>
<accession>A0A077R6A7</accession>
<proteinExistence type="predicted"/>
<organism evidence="4">
    <name type="scientific">Melanopsichium pennsylvanicum 4</name>
    <dbReference type="NCBI Taxonomy" id="1398559"/>
    <lineage>
        <taxon>Eukaryota</taxon>
        <taxon>Fungi</taxon>
        <taxon>Dikarya</taxon>
        <taxon>Basidiomycota</taxon>
        <taxon>Ustilaginomycotina</taxon>
        <taxon>Ustilaginomycetes</taxon>
        <taxon>Ustilaginales</taxon>
        <taxon>Ustilaginaceae</taxon>
        <taxon>Melanopsichium</taxon>
    </lineage>
</organism>
<dbReference type="InterPro" id="IPR001611">
    <property type="entry name" value="Leu-rich_rpt"/>
</dbReference>
<feature type="compositionally biased region" description="Basic residues" evidence="3">
    <location>
        <begin position="602"/>
        <end position="614"/>
    </location>
</feature>
<dbReference type="PANTHER" id="PTHR48051:SF46">
    <property type="entry name" value="LEUCINE RICH REPEAT-CONTAINING DOMAIN PROTEIN"/>
    <property type="match status" value="1"/>
</dbReference>